<sequence length="175" mass="18150">MFNNPSGGRGGGGSMTNRGRGDSQMRPGGRGAGVSLWHNGPFLSPAENLQQNGGGQGLDGMGAIAHPGGAGSQFGGGNQLGTGGQLQQPSINVGVIHFPSKSDKSVVCGCSNPRSHGPRGRPCNHPAIIEGATKFMQQNGTLMCTKEQWRTQVPQERWGPLRGRGWGQGRGGGFY</sequence>
<feature type="region of interest" description="Disordered" evidence="1">
    <location>
        <begin position="1"/>
        <end position="82"/>
    </location>
</feature>
<evidence type="ECO:0000313" key="3">
    <source>
        <dbReference type="Proteomes" id="UP000799770"/>
    </source>
</evidence>
<evidence type="ECO:0000256" key="1">
    <source>
        <dbReference type="SAM" id="MobiDB-lite"/>
    </source>
</evidence>
<dbReference type="EMBL" id="ML977327">
    <property type="protein sequence ID" value="KAF2113643.1"/>
    <property type="molecule type" value="Genomic_DNA"/>
</dbReference>
<gene>
    <name evidence="2" type="ORF">BDV96DRAFT_661903</name>
</gene>
<evidence type="ECO:0000313" key="2">
    <source>
        <dbReference type="EMBL" id="KAF2113643.1"/>
    </source>
</evidence>
<dbReference type="AlphaFoldDB" id="A0A6A5Z3R2"/>
<dbReference type="Proteomes" id="UP000799770">
    <property type="component" value="Unassembled WGS sequence"/>
</dbReference>
<protein>
    <submittedName>
        <fullName evidence="2">Uncharacterized protein</fullName>
    </submittedName>
</protein>
<feature type="compositionally biased region" description="Gly residues" evidence="1">
    <location>
        <begin position="68"/>
        <end position="82"/>
    </location>
</feature>
<accession>A0A6A5Z3R2</accession>
<name>A0A6A5Z3R2_9PLEO</name>
<proteinExistence type="predicted"/>
<keyword evidence="3" id="KW-1185">Reference proteome</keyword>
<reference evidence="2" key="1">
    <citation type="journal article" date="2020" name="Stud. Mycol.">
        <title>101 Dothideomycetes genomes: a test case for predicting lifestyles and emergence of pathogens.</title>
        <authorList>
            <person name="Haridas S."/>
            <person name="Albert R."/>
            <person name="Binder M."/>
            <person name="Bloem J."/>
            <person name="Labutti K."/>
            <person name="Salamov A."/>
            <person name="Andreopoulos B."/>
            <person name="Baker S."/>
            <person name="Barry K."/>
            <person name="Bills G."/>
            <person name="Bluhm B."/>
            <person name="Cannon C."/>
            <person name="Castanera R."/>
            <person name="Culley D."/>
            <person name="Daum C."/>
            <person name="Ezra D."/>
            <person name="Gonzalez J."/>
            <person name="Henrissat B."/>
            <person name="Kuo A."/>
            <person name="Liang C."/>
            <person name="Lipzen A."/>
            <person name="Lutzoni F."/>
            <person name="Magnuson J."/>
            <person name="Mondo S."/>
            <person name="Nolan M."/>
            <person name="Ohm R."/>
            <person name="Pangilinan J."/>
            <person name="Park H.-J."/>
            <person name="Ramirez L."/>
            <person name="Alfaro M."/>
            <person name="Sun H."/>
            <person name="Tritt A."/>
            <person name="Yoshinaga Y."/>
            <person name="Zwiers L.-H."/>
            <person name="Turgeon B."/>
            <person name="Goodwin S."/>
            <person name="Spatafora J."/>
            <person name="Crous P."/>
            <person name="Grigoriev I."/>
        </authorList>
    </citation>
    <scope>NUCLEOTIDE SEQUENCE</scope>
    <source>
        <strain evidence="2">CBS 627.86</strain>
    </source>
</reference>
<organism evidence="2 3">
    <name type="scientific">Lophiotrema nucula</name>
    <dbReference type="NCBI Taxonomy" id="690887"/>
    <lineage>
        <taxon>Eukaryota</taxon>
        <taxon>Fungi</taxon>
        <taxon>Dikarya</taxon>
        <taxon>Ascomycota</taxon>
        <taxon>Pezizomycotina</taxon>
        <taxon>Dothideomycetes</taxon>
        <taxon>Pleosporomycetidae</taxon>
        <taxon>Pleosporales</taxon>
        <taxon>Lophiotremataceae</taxon>
        <taxon>Lophiotrema</taxon>
    </lineage>
</organism>